<accession>A0A2N9JGN4</accession>
<feature type="region of interest" description="Disordered" evidence="1">
    <location>
        <begin position="1"/>
        <end position="24"/>
    </location>
</feature>
<dbReference type="AlphaFoldDB" id="A0A2N9JGN4"/>
<keyword evidence="3" id="KW-1185">Reference proteome</keyword>
<dbReference type="KEGG" id="mgg:MPLG2_1653"/>
<reference evidence="2 3" key="1">
    <citation type="submission" date="2018-02" db="EMBL/GenBank/DDBJ databases">
        <authorList>
            <person name="Cohen D.B."/>
            <person name="Kent A.D."/>
        </authorList>
    </citation>
    <scope>NUCLEOTIDE SEQUENCE [LARGE SCALE GENOMIC DNA]</scope>
    <source>
        <strain evidence="2">1</strain>
    </source>
</reference>
<dbReference type="Proteomes" id="UP000238164">
    <property type="component" value="Chromosome 1"/>
</dbReference>
<dbReference type="EMBL" id="LT985188">
    <property type="protein sequence ID" value="SPD86689.1"/>
    <property type="molecule type" value="Genomic_DNA"/>
</dbReference>
<evidence type="ECO:0000256" key="1">
    <source>
        <dbReference type="SAM" id="MobiDB-lite"/>
    </source>
</evidence>
<protein>
    <submittedName>
        <fullName evidence="2">Uncharacterized protein</fullName>
    </submittedName>
</protein>
<organism evidence="2 3">
    <name type="scientific">Micropruina glycogenica</name>
    <dbReference type="NCBI Taxonomy" id="75385"/>
    <lineage>
        <taxon>Bacteria</taxon>
        <taxon>Bacillati</taxon>
        <taxon>Actinomycetota</taxon>
        <taxon>Actinomycetes</taxon>
        <taxon>Propionibacteriales</taxon>
        <taxon>Nocardioidaceae</taxon>
        <taxon>Micropruina</taxon>
    </lineage>
</organism>
<evidence type="ECO:0000313" key="3">
    <source>
        <dbReference type="Proteomes" id="UP000238164"/>
    </source>
</evidence>
<proteinExistence type="predicted"/>
<evidence type="ECO:0000313" key="2">
    <source>
        <dbReference type="EMBL" id="SPD86689.1"/>
    </source>
</evidence>
<sequence>MRPASRPLARLGNLKDPDPSLPSATRFRRNELRYQTAIHDRVLLQFGHGRGWACPRPYRSPVA</sequence>
<gene>
    <name evidence="2" type="ORF">MPLG2_1653</name>
</gene>
<name>A0A2N9JGN4_9ACTN</name>